<dbReference type="Gene3D" id="1.20.1640.10">
    <property type="entry name" value="Multidrug efflux transporter AcrB transmembrane domain"/>
    <property type="match status" value="2"/>
</dbReference>
<feature type="transmembrane region" description="Helical" evidence="1">
    <location>
        <begin position="359"/>
        <end position="379"/>
    </location>
</feature>
<sequence length="1034" mass="111501">MILSDVSVKRPVFATVISLLIVVFGISALLKLPVREYPDIDPPEVTVEVTYDGAAPEVIDTQIIQVVEGAIAGVEGVHRIESRSRLGSARTSVEFNLDRDLDIAANDVRDAVARVLNQLPEEADAPVIAKSDSDARPIIWVTLSSDSLAPQELTDFAERNLVDRFAVLDGVSEVMIGGERRYAMRVWLDRQRMAANGIAVNDIAGALRANNVELPAGRLESDSRSFTVRADNRLATVDAFRELVLRRQGDYLLRLGDVARVELGVENDDTMLRANGKQAIGLGVIRQSKANTVAVSDQVREEIQRLRDNLPADISLDINHDESLFIRASIRAVLITLALSMALVVAVIFVFLGSLRATLIPAVTIPVSVIGAFIGLGALDFSINVLTLLALILAIGLVVDDAIVMLENIQRRIDEGESRLVAAFLGARQVAFAVVATTLTLVAVFVPISFMGGDVGRLFGEFGFTLAAAVIISSLVALSLAPMLCSRWLYPHRKDDTEKHGLERALGRLNGLYARGLAATLGRPWPVVAVSLLICLLAGFAYNGIPRELSPTEDRGVFIVPATAPQGATPEYTAWHLRRVESLLAPLLEEGGEGQRTLSIVGFRGQPERAFMIARLKPWEERERSQQDIVNGLRGPLSGVAGLRAFAINPPGLGQSGFNQDLEVVIAGPDYASVKRWSETMMDAMAANPNLLSIDTDYEETQPQLDVVLDRARAADFGLTAADVGQTLQAMFATLQASTYVDRGREYDVLLEAADADARAPEDVNPIYLRTEGDALVPLASVVDLNTVGAAPELRRVDRLPAITLSANLGPGYDLGSAIDFIETTVDDILPLEARLGYKGTAEEFTEASSAILVTFALALVIVFLVLAAQFESWIHPLIILLTVPLAIAGALLALWVTGNSLNIYSQIGMIMLLGLMAKNGILIVEFANQLRDQGLAVREAVYQGAIIRFRPVLMTGVSTIFGAIPLVFASGAGAESRLTIGVVILGGLLFATVLTLFIIPVLYVWLAPHAKAADAVKRQLEREMKGDEASHGV</sequence>
<feature type="transmembrane region" description="Helical" evidence="1">
    <location>
        <begin position="904"/>
        <end position="925"/>
    </location>
</feature>
<keyword evidence="3" id="KW-1185">Reference proteome</keyword>
<feature type="transmembrane region" description="Helical" evidence="1">
    <location>
        <begin position="385"/>
        <end position="409"/>
    </location>
</feature>
<feature type="transmembrane region" description="Helical" evidence="1">
    <location>
        <begin position="981"/>
        <end position="1007"/>
    </location>
</feature>
<keyword evidence="1" id="KW-0812">Transmembrane</keyword>
<dbReference type="SUPFAM" id="SSF82693">
    <property type="entry name" value="Multidrug efflux transporter AcrB pore domain, PN1, PN2, PC1 and PC2 subdomains"/>
    <property type="match status" value="4"/>
</dbReference>
<feature type="transmembrane region" description="Helical" evidence="1">
    <location>
        <begin position="430"/>
        <end position="450"/>
    </location>
</feature>
<protein>
    <submittedName>
        <fullName evidence="2">AcrB/AcrD/AcrF family protein</fullName>
    </submittedName>
</protein>
<dbReference type="EMBL" id="ARXX01000002">
    <property type="protein sequence ID" value="MBF5054977.1"/>
    <property type="molecule type" value="Genomic_DNA"/>
</dbReference>
<dbReference type="InterPro" id="IPR001036">
    <property type="entry name" value="Acrflvin-R"/>
</dbReference>
<dbReference type="Pfam" id="PF00873">
    <property type="entry name" value="ACR_tran"/>
    <property type="match status" value="1"/>
</dbReference>
<feature type="transmembrane region" description="Helical" evidence="1">
    <location>
        <begin position="878"/>
        <end position="898"/>
    </location>
</feature>
<gene>
    <name evidence="2" type="ORF">Y5W_00271</name>
</gene>
<keyword evidence="1" id="KW-1133">Transmembrane helix</keyword>
<dbReference type="Gene3D" id="3.30.70.1320">
    <property type="entry name" value="Multidrug efflux transporter AcrB pore domain like"/>
    <property type="match status" value="1"/>
</dbReference>
<dbReference type="Gene3D" id="3.30.70.1440">
    <property type="entry name" value="Multidrug efflux transporter AcrB pore domain"/>
    <property type="match status" value="1"/>
</dbReference>
<feature type="transmembrane region" description="Helical" evidence="1">
    <location>
        <begin position="462"/>
        <end position="484"/>
    </location>
</feature>
<dbReference type="SUPFAM" id="SSF82714">
    <property type="entry name" value="Multidrug efflux transporter AcrB TolC docking domain, DN and DC subdomains"/>
    <property type="match status" value="2"/>
</dbReference>
<keyword evidence="1" id="KW-0472">Membrane</keyword>
<comment type="caution">
    <text evidence="2">The sequence shown here is derived from an EMBL/GenBank/DDBJ whole genome shotgun (WGS) entry which is preliminary data.</text>
</comment>
<evidence type="ECO:0000256" key="1">
    <source>
        <dbReference type="SAM" id="Phobius"/>
    </source>
</evidence>
<feature type="transmembrane region" description="Helical" evidence="1">
    <location>
        <begin position="332"/>
        <end position="352"/>
    </location>
</feature>
<dbReference type="InterPro" id="IPR027463">
    <property type="entry name" value="AcrB_DN_DC_subdom"/>
</dbReference>
<reference evidence="2 3" key="1">
    <citation type="submission" date="2012-09" db="EMBL/GenBank/DDBJ databases">
        <title>Genome Sequence of alkane-degrading Bacterium Alcanivorax sp. 521-1.</title>
        <authorList>
            <person name="Lai Q."/>
            <person name="Shao Z."/>
        </authorList>
    </citation>
    <scope>NUCLEOTIDE SEQUENCE [LARGE SCALE GENOMIC DNA]</scope>
    <source>
        <strain evidence="2 3">521-1</strain>
    </source>
</reference>
<dbReference type="Gene3D" id="3.30.70.1430">
    <property type="entry name" value="Multidrug efflux transporter AcrB pore domain"/>
    <property type="match status" value="2"/>
</dbReference>
<dbReference type="PRINTS" id="PR00702">
    <property type="entry name" value="ACRIFLAVINRP"/>
</dbReference>
<evidence type="ECO:0000313" key="3">
    <source>
        <dbReference type="Proteomes" id="UP000662703"/>
    </source>
</evidence>
<feature type="transmembrane region" description="Helical" evidence="1">
    <location>
        <begin position="851"/>
        <end position="871"/>
    </location>
</feature>
<feature type="transmembrane region" description="Helical" evidence="1">
    <location>
        <begin position="953"/>
        <end position="975"/>
    </location>
</feature>
<accession>A0ABS0ALI2</accession>
<dbReference type="Proteomes" id="UP000662703">
    <property type="component" value="Unassembled WGS sequence"/>
</dbReference>
<feature type="transmembrane region" description="Helical" evidence="1">
    <location>
        <begin position="525"/>
        <end position="545"/>
    </location>
</feature>
<dbReference type="SUPFAM" id="SSF82866">
    <property type="entry name" value="Multidrug efflux transporter AcrB transmembrane domain"/>
    <property type="match status" value="2"/>
</dbReference>
<dbReference type="Gene3D" id="3.30.2090.10">
    <property type="entry name" value="Multidrug efflux transporter AcrB TolC docking domain, DN and DC subdomains"/>
    <property type="match status" value="2"/>
</dbReference>
<organism evidence="2 3">
    <name type="scientific">Alloalcanivorax profundimaris</name>
    <dbReference type="NCBI Taxonomy" id="2735259"/>
    <lineage>
        <taxon>Bacteria</taxon>
        <taxon>Pseudomonadati</taxon>
        <taxon>Pseudomonadota</taxon>
        <taxon>Gammaproteobacteria</taxon>
        <taxon>Oceanospirillales</taxon>
        <taxon>Alcanivoracaceae</taxon>
        <taxon>Alloalcanivorax</taxon>
    </lineage>
</organism>
<dbReference type="PANTHER" id="PTHR32063">
    <property type="match status" value="1"/>
</dbReference>
<proteinExistence type="predicted"/>
<name>A0ABS0ALI2_9GAMM</name>
<dbReference type="PANTHER" id="PTHR32063:SF14">
    <property type="entry name" value="BLL4319 PROTEIN"/>
    <property type="match status" value="1"/>
</dbReference>
<feature type="transmembrane region" description="Helical" evidence="1">
    <location>
        <begin position="12"/>
        <end position="30"/>
    </location>
</feature>
<evidence type="ECO:0000313" key="2">
    <source>
        <dbReference type="EMBL" id="MBF5054977.1"/>
    </source>
</evidence>
<dbReference type="RefSeq" id="WP_194863898.1">
    <property type="nucleotide sequence ID" value="NZ_ARXX01000002.1"/>
</dbReference>